<name>A0A0L6JT05_9FIRM</name>
<sequence>MKLNAIDLERQVALIYLSYIGCKMETDLPDKTETQFSDGDDCGVNYDYLKEARNIGEKIIERGFSVVVNNKKENSWICYTGFGDDYYSVNPVGWDLYKGNCGMAVFFMYLGKTLKKESYIQYAKDTLNSVDRMININNVKDIEAMGFGVFTGIYSYVYTLYKFIQYGLYNEAEIKEVWERIYKIFEFTNENIGKQDRIDVLSGISGIMGVLTTIYKTLDIKYQEVVKEVLSKIVDKLKKEVIYISSEEISWTDNGDIGYAHGNAGIMCHLAGCYEILSDPDILEMIYKSLNYERNTRFNKNDNMWMIREKAHYYSWCNGIAGLLLSKIMLYQSNAKDEKLIGEIKLLIEQLKKYGFGNDFSICHGDIGSISILRYAAEFMNDTQLMKQCTYTLNKFIQNYLVEQAQSLYTLEDWGIMAGKAGIGLGLLDEFNHNNFIAELLSFK</sequence>
<dbReference type="PANTHER" id="PTHR12736">
    <property type="entry name" value="LANC-LIKE PROTEIN"/>
    <property type="match status" value="1"/>
</dbReference>
<dbReference type="SMART" id="SM01260">
    <property type="entry name" value="LANC_like"/>
    <property type="match status" value="1"/>
</dbReference>
<dbReference type="GO" id="GO:0005886">
    <property type="term" value="C:plasma membrane"/>
    <property type="evidence" value="ECO:0007669"/>
    <property type="project" value="TreeGrafter"/>
</dbReference>
<evidence type="ECO:0000313" key="2">
    <source>
        <dbReference type="EMBL" id="KNY28948.1"/>
    </source>
</evidence>
<dbReference type="GO" id="GO:0031179">
    <property type="term" value="P:peptide modification"/>
    <property type="evidence" value="ECO:0007669"/>
    <property type="project" value="InterPro"/>
</dbReference>
<dbReference type="STRING" id="398512.Bccel_4222"/>
<dbReference type="RefSeq" id="WP_050753676.1">
    <property type="nucleotide sequence ID" value="NZ_LGTC01000001.1"/>
</dbReference>
<reference evidence="3" key="1">
    <citation type="submission" date="2015-07" db="EMBL/GenBank/DDBJ databases">
        <title>Near-Complete Genome Sequence of the Cellulolytic Bacterium Bacteroides (Pseudobacteroides) cellulosolvens ATCC 35603.</title>
        <authorList>
            <person name="Dassa B."/>
            <person name="Utturkar S.M."/>
            <person name="Klingeman D.M."/>
            <person name="Hurt R.A."/>
            <person name="Keller M."/>
            <person name="Xu J."/>
            <person name="Reddy Y.H.K."/>
            <person name="Borovok I."/>
            <person name="Grinberg I.R."/>
            <person name="Lamed R."/>
            <person name="Zhivin O."/>
            <person name="Bayer E.A."/>
            <person name="Brown S.D."/>
        </authorList>
    </citation>
    <scope>NUCLEOTIDE SEQUENCE [LARGE SCALE GENOMIC DNA]</scope>
    <source>
        <strain evidence="3">DSM 2933</strain>
    </source>
</reference>
<organism evidence="2 3">
    <name type="scientific">Pseudobacteroides cellulosolvens ATCC 35603 = DSM 2933</name>
    <dbReference type="NCBI Taxonomy" id="398512"/>
    <lineage>
        <taxon>Bacteria</taxon>
        <taxon>Bacillati</taxon>
        <taxon>Bacillota</taxon>
        <taxon>Clostridia</taxon>
        <taxon>Eubacteriales</taxon>
        <taxon>Oscillospiraceae</taxon>
        <taxon>Pseudobacteroides</taxon>
    </lineage>
</organism>
<evidence type="ECO:0000313" key="3">
    <source>
        <dbReference type="Proteomes" id="UP000036923"/>
    </source>
</evidence>
<dbReference type="AlphaFoldDB" id="A0A0L6JT05"/>
<accession>A0A0L6JT05</accession>
<keyword evidence="1" id="KW-0862">Zinc</keyword>
<dbReference type="GO" id="GO:0046872">
    <property type="term" value="F:metal ion binding"/>
    <property type="evidence" value="ECO:0007669"/>
    <property type="project" value="UniProtKB-KW"/>
</dbReference>
<dbReference type="PRINTS" id="PR01950">
    <property type="entry name" value="LANCSUPER"/>
</dbReference>
<protein>
    <submittedName>
        <fullName evidence="2">Lanthionine synthetase C family protein</fullName>
    </submittedName>
</protein>
<proteinExistence type="predicted"/>
<dbReference type="Gene3D" id="1.50.10.20">
    <property type="match status" value="1"/>
</dbReference>
<feature type="binding site" evidence="1">
    <location>
        <position position="363"/>
    </location>
    <ligand>
        <name>Zn(2+)</name>
        <dbReference type="ChEBI" id="CHEBI:29105"/>
    </ligand>
</feature>
<comment type="caution">
    <text evidence="2">The sequence shown here is derived from an EMBL/GenBank/DDBJ whole genome shotgun (WGS) entry which is preliminary data.</text>
</comment>
<dbReference type="PRINTS" id="PR01955">
    <property type="entry name" value="LANCFRANKIA"/>
</dbReference>
<evidence type="ECO:0000256" key="1">
    <source>
        <dbReference type="PIRSR" id="PIRSR607822-1"/>
    </source>
</evidence>
<keyword evidence="3" id="KW-1185">Reference proteome</keyword>
<dbReference type="Proteomes" id="UP000036923">
    <property type="component" value="Unassembled WGS sequence"/>
</dbReference>
<dbReference type="EMBL" id="LGTC01000001">
    <property type="protein sequence ID" value="KNY28948.1"/>
    <property type="molecule type" value="Genomic_DNA"/>
</dbReference>
<feature type="binding site" evidence="1">
    <location>
        <position position="317"/>
    </location>
    <ligand>
        <name>Zn(2+)</name>
        <dbReference type="ChEBI" id="CHEBI:29105"/>
    </ligand>
</feature>
<gene>
    <name evidence="2" type="ORF">Bccel_4222</name>
</gene>
<dbReference type="InterPro" id="IPR007822">
    <property type="entry name" value="LANC-like"/>
</dbReference>
<feature type="binding site" evidence="1">
    <location>
        <position position="364"/>
    </location>
    <ligand>
        <name>Zn(2+)</name>
        <dbReference type="ChEBI" id="CHEBI:29105"/>
    </ligand>
</feature>
<dbReference type="Pfam" id="PF05147">
    <property type="entry name" value="LANC_like"/>
    <property type="match status" value="1"/>
</dbReference>
<keyword evidence="1" id="KW-0479">Metal-binding</keyword>
<dbReference type="PANTHER" id="PTHR12736:SF7">
    <property type="entry name" value="LANC-LIKE PROTEIN 3"/>
    <property type="match status" value="1"/>
</dbReference>
<dbReference type="SUPFAM" id="SSF158745">
    <property type="entry name" value="LanC-like"/>
    <property type="match status" value="1"/>
</dbReference>